<dbReference type="InterPro" id="IPR002549">
    <property type="entry name" value="AI-2E-like"/>
</dbReference>
<dbReference type="GO" id="GO:0016020">
    <property type="term" value="C:membrane"/>
    <property type="evidence" value="ECO:0007669"/>
    <property type="project" value="UniProtKB-SubCell"/>
</dbReference>
<dbReference type="STRING" id="1265861.BCAMP_06590"/>
<accession>W7D3J6</accession>
<evidence type="ECO:0008006" key="9">
    <source>
        <dbReference type="Google" id="ProtNLM"/>
    </source>
</evidence>
<feature type="transmembrane region" description="Helical" evidence="6">
    <location>
        <begin position="294"/>
        <end position="324"/>
    </location>
</feature>
<dbReference type="Pfam" id="PF01594">
    <property type="entry name" value="AI-2E_transport"/>
    <property type="match status" value="1"/>
</dbReference>
<dbReference type="EMBL" id="AODH01000023">
    <property type="protein sequence ID" value="EUJ39848.1"/>
    <property type="molecule type" value="Genomic_DNA"/>
</dbReference>
<evidence type="ECO:0000256" key="4">
    <source>
        <dbReference type="ARBA" id="ARBA00022989"/>
    </source>
</evidence>
<dbReference type="Proteomes" id="UP000019243">
    <property type="component" value="Unassembled WGS sequence"/>
</dbReference>
<protein>
    <recommendedName>
        <fullName evidence="9">AI-2E family transporter</fullName>
    </recommendedName>
</protein>
<feature type="transmembrane region" description="Helical" evidence="6">
    <location>
        <begin position="63"/>
        <end position="84"/>
    </location>
</feature>
<feature type="transmembrane region" description="Helical" evidence="6">
    <location>
        <begin position="263"/>
        <end position="282"/>
    </location>
</feature>
<dbReference type="PATRIC" id="fig|1265861.3.peg.1305"/>
<dbReference type="PANTHER" id="PTHR21716:SF62">
    <property type="entry name" value="TRANSPORT PROTEIN YDBI-RELATED"/>
    <property type="match status" value="1"/>
</dbReference>
<dbReference type="PANTHER" id="PTHR21716">
    <property type="entry name" value="TRANSMEMBRANE PROTEIN"/>
    <property type="match status" value="1"/>
</dbReference>
<comment type="subcellular location">
    <subcellularLocation>
        <location evidence="1">Membrane</location>
        <topology evidence="1">Multi-pass membrane protein</topology>
    </subcellularLocation>
</comment>
<comment type="similarity">
    <text evidence="2">Belongs to the autoinducer-2 exporter (AI-2E) (TC 2.A.86) family.</text>
</comment>
<keyword evidence="4 6" id="KW-1133">Transmembrane helix</keyword>
<feature type="transmembrane region" description="Helical" evidence="6">
    <location>
        <begin position="232"/>
        <end position="257"/>
    </location>
</feature>
<comment type="caution">
    <text evidence="7">The sequence shown here is derived from an EMBL/GenBank/DDBJ whole genome shotgun (WGS) entry which is preliminary data.</text>
</comment>
<feature type="transmembrane region" description="Helical" evidence="6">
    <location>
        <begin position="133"/>
        <end position="158"/>
    </location>
</feature>
<dbReference type="AlphaFoldDB" id="W7D3J6"/>
<name>W7D3J6_9LIST</name>
<evidence type="ECO:0000256" key="5">
    <source>
        <dbReference type="ARBA" id="ARBA00023136"/>
    </source>
</evidence>
<dbReference type="GO" id="GO:0055085">
    <property type="term" value="P:transmembrane transport"/>
    <property type="evidence" value="ECO:0007669"/>
    <property type="project" value="TreeGrafter"/>
</dbReference>
<feature type="transmembrane region" description="Helical" evidence="6">
    <location>
        <begin position="201"/>
        <end position="220"/>
    </location>
</feature>
<keyword evidence="5 6" id="KW-0472">Membrane</keyword>
<evidence type="ECO:0000313" key="8">
    <source>
        <dbReference type="Proteomes" id="UP000019243"/>
    </source>
</evidence>
<keyword evidence="3 6" id="KW-0812">Transmembrane</keyword>
<reference evidence="7 8" key="1">
    <citation type="submission" date="2012-12" db="EMBL/GenBank/DDBJ databases">
        <title>Novel taxa of Listeriaceae from agricultural environments in the United States.</title>
        <authorList>
            <person name="den Bakker H.C."/>
            <person name="Allred A."/>
            <person name="Warchocki S."/>
            <person name="Wright E.M."/>
            <person name="Burrell A."/>
            <person name="Nightingale K.K."/>
            <person name="Kephart D."/>
            <person name="Wiedmann M."/>
        </authorList>
    </citation>
    <scope>NUCLEOTIDE SEQUENCE [LARGE SCALE GENOMIC DNA]</scope>
    <source>
        <strain evidence="7 8">FSL F6-1037</strain>
    </source>
</reference>
<organism evidence="7 8">
    <name type="scientific">Brochothrix campestris FSL F6-1037</name>
    <dbReference type="NCBI Taxonomy" id="1265861"/>
    <lineage>
        <taxon>Bacteria</taxon>
        <taxon>Bacillati</taxon>
        <taxon>Bacillota</taxon>
        <taxon>Bacilli</taxon>
        <taxon>Bacillales</taxon>
        <taxon>Listeriaceae</taxon>
        <taxon>Brochothrix</taxon>
    </lineage>
</organism>
<sequence length="357" mass="40418">MKELLELFQKKAVRRFLIFVLLIGILYVLRSMISVLLLTFIFAFLVDRLETLVLKYIKLPRKLIVVIIYATFVIFIYTMITHYLPTIVTQVTQLFNSTVDFFSQGKSNAAFTITMDFMEKYNVKQYMNTGVNLLVSSLTSASSLTMNLLIALLLSFFFSLSKEHLLVFTKGFKHSAIGFIYDEMAYFGSRFIGTFGKVLEAQFIIALFNTLATTLVLWLLNFPQLISLALMIFVLSLIPVAGVVISLIPLCIIGYTIGGFKDVIYMVITILVIHGIEAYILNPKIMSSKTDLPIFYTFLVLIFSEHFFGVWGLIVGIPVFMFLVDVVGAKPEHLEKASLLKKVRKKKSALKKLIAAI</sequence>
<evidence type="ECO:0000256" key="6">
    <source>
        <dbReference type="SAM" id="Phobius"/>
    </source>
</evidence>
<dbReference type="RefSeq" id="WP_035314479.1">
    <property type="nucleotide sequence ID" value="NZ_AODH01000023.1"/>
</dbReference>
<gene>
    <name evidence="7" type="ORF">BCAMP_06590</name>
</gene>
<evidence type="ECO:0000313" key="7">
    <source>
        <dbReference type="EMBL" id="EUJ39848.1"/>
    </source>
</evidence>
<evidence type="ECO:0000256" key="1">
    <source>
        <dbReference type="ARBA" id="ARBA00004141"/>
    </source>
</evidence>
<evidence type="ECO:0000256" key="2">
    <source>
        <dbReference type="ARBA" id="ARBA00009773"/>
    </source>
</evidence>
<evidence type="ECO:0000256" key="3">
    <source>
        <dbReference type="ARBA" id="ARBA00022692"/>
    </source>
</evidence>
<proteinExistence type="inferred from homology"/>
<keyword evidence="8" id="KW-1185">Reference proteome</keyword>
<dbReference type="OrthoDB" id="9772136at2"/>